<comment type="function">
    <text evidence="6">Isomerase that catalyzes the conversion of deoxy-ribose 1-phosphate (dRib-1-P) and ribose 1-phosphate (Rib-1-P) to deoxy-ribose 5-phosphate (dRib-5-P) and ribose 5-phosphate (Rib-5-P), respectively.</text>
</comment>
<reference evidence="9" key="1">
    <citation type="submission" date="2020-11" db="EMBL/GenBank/DDBJ databases">
        <title>Halonatronomonas betainensis gen. nov., sp. nov. a novel haloalkaliphilic representative of the family Halanaerobiacae capable of betaine degradation.</title>
        <authorList>
            <person name="Boltyanskaya Y."/>
            <person name="Kevbrin V."/>
            <person name="Detkova E."/>
            <person name="Grouzdev D.S."/>
            <person name="Koziaeva V."/>
            <person name="Zhilina T."/>
        </authorList>
    </citation>
    <scope>NUCLEOTIDE SEQUENCE</scope>
    <source>
        <strain evidence="9">Z-7014</strain>
    </source>
</reference>
<dbReference type="InterPro" id="IPR010045">
    <property type="entry name" value="DeoB"/>
</dbReference>
<evidence type="ECO:0000313" key="9">
    <source>
        <dbReference type="EMBL" id="MBF8437534.1"/>
    </source>
</evidence>
<dbReference type="InterPro" id="IPR017850">
    <property type="entry name" value="Alkaline_phosphatase_core_sf"/>
</dbReference>
<feature type="domain" description="Metalloenzyme" evidence="8">
    <location>
        <begin position="5"/>
        <end position="379"/>
    </location>
</feature>
<evidence type="ECO:0000313" key="10">
    <source>
        <dbReference type="Proteomes" id="UP000621436"/>
    </source>
</evidence>
<keyword evidence="10" id="KW-1185">Reference proteome</keyword>
<evidence type="ECO:0000259" key="8">
    <source>
        <dbReference type="Pfam" id="PF01676"/>
    </source>
</evidence>
<feature type="binding site" evidence="6">
    <location>
        <position position="328"/>
    </location>
    <ligand>
        <name>Mn(2+)</name>
        <dbReference type="ChEBI" id="CHEBI:29035"/>
        <label>1</label>
    </ligand>
</feature>
<dbReference type="PIRSF" id="PIRSF001491">
    <property type="entry name" value="Ppentomutase"/>
    <property type="match status" value="1"/>
</dbReference>
<dbReference type="EMBL" id="JADPIE010000006">
    <property type="protein sequence ID" value="MBF8437534.1"/>
    <property type="molecule type" value="Genomic_DNA"/>
</dbReference>
<dbReference type="EC" id="5.4.2.7" evidence="6 7"/>
<dbReference type="Proteomes" id="UP000621436">
    <property type="component" value="Unassembled WGS sequence"/>
</dbReference>
<dbReference type="Gene3D" id="3.30.70.1250">
    <property type="entry name" value="Phosphopentomutase"/>
    <property type="match status" value="1"/>
</dbReference>
<evidence type="ECO:0000256" key="2">
    <source>
        <dbReference type="ARBA" id="ARBA00022490"/>
    </source>
</evidence>
<organism evidence="9 10">
    <name type="scientific">Halonatronomonas betaini</name>
    <dbReference type="NCBI Taxonomy" id="2778430"/>
    <lineage>
        <taxon>Bacteria</taxon>
        <taxon>Bacillati</taxon>
        <taxon>Bacillota</taxon>
        <taxon>Clostridia</taxon>
        <taxon>Halanaerobiales</taxon>
        <taxon>Halarsenatibacteraceae</taxon>
        <taxon>Halonatronomonas</taxon>
    </lineage>
</organism>
<dbReference type="InterPro" id="IPR006124">
    <property type="entry name" value="Metalloenzyme"/>
</dbReference>
<keyword evidence="3 6" id="KW-0479">Metal-binding</keyword>
<dbReference type="SUPFAM" id="SSF53649">
    <property type="entry name" value="Alkaline phosphatase-like"/>
    <property type="match status" value="1"/>
</dbReference>
<evidence type="ECO:0000256" key="3">
    <source>
        <dbReference type="ARBA" id="ARBA00022723"/>
    </source>
</evidence>
<dbReference type="CDD" id="cd16009">
    <property type="entry name" value="PPM"/>
    <property type="match status" value="1"/>
</dbReference>
<dbReference type="GO" id="GO:0043094">
    <property type="term" value="P:metabolic compound salvage"/>
    <property type="evidence" value="ECO:0007669"/>
    <property type="project" value="UniProtKB-UniRule"/>
</dbReference>
<keyword evidence="5 6" id="KW-0413">Isomerase</keyword>
<comment type="catalytic activity">
    <reaction evidence="6">
        <text>alpha-D-ribose 1-phosphate = D-ribose 5-phosphate</text>
        <dbReference type="Rhea" id="RHEA:18793"/>
        <dbReference type="ChEBI" id="CHEBI:57720"/>
        <dbReference type="ChEBI" id="CHEBI:78346"/>
        <dbReference type="EC" id="5.4.2.7"/>
    </reaction>
</comment>
<keyword evidence="2 6" id="KW-0963">Cytoplasm</keyword>
<dbReference type="PANTHER" id="PTHR21110:SF0">
    <property type="entry name" value="PHOSPHOPENTOMUTASE"/>
    <property type="match status" value="1"/>
</dbReference>
<feature type="binding site" evidence="6">
    <location>
        <position position="291"/>
    </location>
    <ligand>
        <name>Mn(2+)</name>
        <dbReference type="ChEBI" id="CHEBI:29035"/>
        <label>2</label>
    </ligand>
</feature>
<protein>
    <recommendedName>
        <fullName evidence="6 7">Phosphopentomutase</fullName>
        <ecNumber evidence="6 7">5.4.2.7</ecNumber>
    </recommendedName>
    <alternativeName>
        <fullName evidence="6">Phosphodeoxyribomutase</fullName>
    </alternativeName>
</protein>
<accession>A0A931FAE9</accession>
<name>A0A931FAE9_9FIRM</name>
<dbReference type="GO" id="GO:0006018">
    <property type="term" value="P:2-deoxyribose 1-phosphate catabolic process"/>
    <property type="evidence" value="ECO:0007669"/>
    <property type="project" value="UniProtKB-UniRule"/>
</dbReference>
<feature type="binding site" evidence="6">
    <location>
        <position position="339"/>
    </location>
    <ligand>
        <name>Mn(2+)</name>
        <dbReference type="ChEBI" id="CHEBI:29035"/>
        <label>2</label>
    </ligand>
</feature>
<dbReference type="GO" id="GO:0005829">
    <property type="term" value="C:cytosol"/>
    <property type="evidence" value="ECO:0007669"/>
    <property type="project" value="TreeGrafter"/>
</dbReference>
<comment type="caution">
    <text evidence="9">The sequence shown here is derived from an EMBL/GenBank/DDBJ whole genome shotgun (WGS) entry which is preliminary data.</text>
</comment>
<dbReference type="GO" id="GO:0009117">
    <property type="term" value="P:nucleotide metabolic process"/>
    <property type="evidence" value="ECO:0007669"/>
    <property type="project" value="UniProtKB-UniRule"/>
</dbReference>
<proteinExistence type="inferred from homology"/>
<dbReference type="Pfam" id="PF01676">
    <property type="entry name" value="Metalloenzyme"/>
    <property type="match status" value="1"/>
</dbReference>
<dbReference type="PANTHER" id="PTHR21110">
    <property type="entry name" value="PHOSPHOPENTOMUTASE"/>
    <property type="match status" value="1"/>
</dbReference>
<dbReference type="FunFam" id="3.30.70.1250:FF:000001">
    <property type="entry name" value="Phosphopentomutase"/>
    <property type="match status" value="1"/>
</dbReference>
<evidence type="ECO:0000256" key="7">
    <source>
        <dbReference type="NCBIfam" id="TIGR01696"/>
    </source>
</evidence>
<comment type="cofactor">
    <cofactor evidence="6">
        <name>Mn(2+)</name>
        <dbReference type="ChEBI" id="CHEBI:29035"/>
    </cofactor>
    <text evidence="6">Binds 2 manganese ions.</text>
</comment>
<dbReference type="AlphaFoldDB" id="A0A931FAE9"/>
<feature type="binding site" evidence="6">
    <location>
        <position position="286"/>
    </location>
    <ligand>
        <name>Mn(2+)</name>
        <dbReference type="ChEBI" id="CHEBI:29035"/>
        <label>2</label>
    </ligand>
</feature>
<dbReference type="HAMAP" id="MF_00740">
    <property type="entry name" value="Phosphopentomut"/>
    <property type="match status" value="1"/>
</dbReference>
<comment type="subcellular location">
    <subcellularLocation>
        <location evidence="6">Cytoplasm</location>
    </subcellularLocation>
</comment>
<evidence type="ECO:0000256" key="4">
    <source>
        <dbReference type="ARBA" id="ARBA00023211"/>
    </source>
</evidence>
<feature type="binding site" evidence="6">
    <location>
        <position position="13"/>
    </location>
    <ligand>
        <name>Mn(2+)</name>
        <dbReference type="ChEBI" id="CHEBI:29035"/>
        <label>1</label>
    </ligand>
</feature>
<comment type="catalytic activity">
    <reaction evidence="6">
        <text>2-deoxy-alpha-D-ribose 1-phosphate = 2-deoxy-D-ribose 5-phosphate</text>
        <dbReference type="Rhea" id="RHEA:27658"/>
        <dbReference type="ChEBI" id="CHEBI:57259"/>
        <dbReference type="ChEBI" id="CHEBI:62877"/>
        <dbReference type="EC" id="5.4.2.7"/>
    </reaction>
</comment>
<gene>
    <name evidence="6" type="primary">deoB</name>
    <name evidence="9" type="ORF">I0Q91_10605</name>
</gene>
<evidence type="ECO:0000256" key="5">
    <source>
        <dbReference type="ARBA" id="ARBA00023235"/>
    </source>
</evidence>
<comment type="pathway">
    <text evidence="6">Carbohydrate degradation; 2-deoxy-D-ribose 1-phosphate degradation; D-glyceraldehyde 3-phosphate and acetaldehyde from 2-deoxy-alpha-D-ribose 1-phosphate: step 1/2.</text>
</comment>
<dbReference type="RefSeq" id="WP_270454528.1">
    <property type="nucleotide sequence ID" value="NZ_JADPIE010000006.1"/>
</dbReference>
<keyword evidence="4 6" id="KW-0464">Manganese</keyword>
<comment type="similarity">
    <text evidence="1 6">Belongs to the phosphopentomutase family.</text>
</comment>
<evidence type="ECO:0000256" key="1">
    <source>
        <dbReference type="ARBA" id="ARBA00010373"/>
    </source>
</evidence>
<feature type="binding site" evidence="6">
    <location>
        <position position="327"/>
    </location>
    <ligand>
        <name>Mn(2+)</name>
        <dbReference type="ChEBI" id="CHEBI:29035"/>
        <label>1</label>
    </ligand>
</feature>
<dbReference type="SUPFAM" id="SSF143856">
    <property type="entry name" value="DeoB insert domain-like"/>
    <property type="match status" value="1"/>
</dbReference>
<sequence>MTDIKRTIMIVLDSVGIGELPDAEEYGDIGADTLGNIAEAVGGLDLPNLEQLGLGKIRELKGMDSNIEARGIYGKMAEASKGKDTTTGHWELAGLVSNTPFPKYPDGFPDEVIDPFLEKTGFDGILGNKPASGTVIIEELIDEHLETGNPIVYTSADSVFQIAAHEDVIPIKRLYEICEIARDILTGEHGVARVIARPFIGEPGSLERTDRRKDFSLVPPKPTLLNLLEDAGQDVIGVGKIIDIFAGSGVTESDHVIDNMKGVDSTIDYMGKVEEGLIFTNLVETDMIYGHRRDVDGYYQALKDFDKRLPEILSALKPTDLLVITADHGCDPTYEGTDHTREYVPLLLVGQNLKKDKKLETRDSFADLAATLAELHKVEPTFDGISFVEEIIN</sequence>
<dbReference type="InterPro" id="IPR024052">
    <property type="entry name" value="Phosphopentomutase_DeoB_cap_sf"/>
</dbReference>
<evidence type="ECO:0000256" key="6">
    <source>
        <dbReference type="HAMAP-Rule" id="MF_00740"/>
    </source>
</evidence>
<dbReference type="NCBIfam" id="NF003766">
    <property type="entry name" value="PRK05362.1"/>
    <property type="match status" value="1"/>
</dbReference>
<dbReference type="GO" id="GO:0000287">
    <property type="term" value="F:magnesium ion binding"/>
    <property type="evidence" value="ECO:0007669"/>
    <property type="project" value="UniProtKB-UniRule"/>
</dbReference>
<dbReference type="GO" id="GO:0008973">
    <property type="term" value="F:phosphopentomutase activity"/>
    <property type="evidence" value="ECO:0007669"/>
    <property type="project" value="UniProtKB-UniRule"/>
</dbReference>
<dbReference type="NCBIfam" id="TIGR01696">
    <property type="entry name" value="deoB"/>
    <property type="match status" value="1"/>
</dbReference>
<dbReference type="GO" id="GO:0030145">
    <property type="term" value="F:manganese ion binding"/>
    <property type="evidence" value="ECO:0007669"/>
    <property type="project" value="UniProtKB-UniRule"/>
</dbReference>
<dbReference type="Gene3D" id="3.40.720.10">
    <property type="entry name" value="Alkaline Phosphatase, subunit A"/>
    <property type="match status" value="1"/>
</dbReference>